<proteinExistence type="predicted"/>
<name>A0A930Y5G3_9PAST</name>
<comment type="caution">
    <text evidence="1">The sequence shown here is derived from an EMBL/GenBank/DDBJ whole genome shotgun (WGS) entry which is preliminary data.</text>
</comment>
<dbReference type="EMBL" id="JADION010000041">
    <property type="protein sequence ID" value="MBF4102981.1"/>
    <property type="molecule type" value="Genomic_DNA"/>
</dbReference>
<sequence length="62" mass="6756">MSKMLTVVNSSWSPEATDADGNTINATILKTVSANVTLPKGTQAGVIRYLDCYAKKRINRLK</sequence>
<reference evidence="1" key="1">
    <citation type="submission" date="2020-11" db="EMBL/GenBank/DDBJ databases">
        <title>Gallibacterium anatis 1637, full genome, WGS.</title>
        <authorList>
            <person name="Laishevtcev A.I."/>
            <person name="Yakimova E.A."/>
            <person name="Petkovich D."/>
            <person name="Stepanova T.V."/>
            <person name="Kalendr R.S."/>
            <person name="Rubalsky E.O."/>
            <person name="Zulkarneev E.R."/>
            <person name="Aleshkin A.V."/>
        </authorList>
    </citation>
    <scope>NUCLEOTIDE SEQUENCE</scope>
    <source>
        <strain evidence="1">1637</strain>
    </source>
</reference>
<dbReference type="AlphaFoldDB" id="A0A930Y5G3"/>
<gene>
    <name evidence="1" type="ORF">INT80_12515</name>
</gene>
<accession>A0A930Y5G3</accession>
<evidence type="ECO:0000313" key="1">
    <source>
        <dbReference type="EMBL" id="MBF4102981.1"/>
    </source>
</evidence>
<organism evidence="1">
    <name type="scientific">Gallibacterium anatis</name>
    <dbReference type="NCBI Taxonomy" id="750"/>
    <lineage>
        <taxon>Bacteria</taxon>
        <taxon>Pseudomonadati</taxon>
        <taxon>Pseudomonadota</taxon>
        <taxon>Gammaproteobacteria</taxon>
        <taxon>Pasteurellales</taxon>
        <taxon>Pasteurellaceae</taxon>
        <taxon>Gallibacterium</taxon>
    </lineage>
</organism>
<protein>
    <submittedName>
        <fullName evidence="1">Uncharacterized protein</fullName>
    </submittedName>
</protein>